<evidence type="ECO:0000256" key="1">
    <source>
        <dbReference type="SAM" id="Phobius"/>
    </source>
</evidence>
<name>A0ABX0ZQW4_9ACTN</name>
<feature type="transmembrane region" description="Helical" evidence="1">
    <location>
        <begin position="63"/>
        <end position="82"/>
    </location>
</feature>
<feature type="transmembrane region" description="Helical" evidence="1">
    <location>
        <begin position="39"/>
        <end position="57"/>
    </location>
</feature>
<gene>
    <name evidence="2" type="ORF">HCN08_23450</name>
</gene>
<feature type="transmembrane region" description="Helical" evidence="1">
    <location>
        <begin position="103"/>
        <end position="120"/>
    </location>
</feature>
<reference evidence="2 3" key="1">
    <citation type="submission" date="2020-03" db="EMBL/GenBank/DDBJ databases">
        <title>WGS of actinomycetes isolated from Thailand.</title>
        <authorList>
            <person name="Thawai C."/>
        </authorList>
    </citation>
    <scope>NUCLEOTIDE SEQUENCE [LARGE SCALE GENOMIC DNA]</scope>
    <source>
        <strain evidence="2 3">PRB2-1</strain>
    </source>
</reference>
<sequence>MIAAHGLRWVLTTMLAVVTVVSLMRALRPDGLPATERAAHALHAVMGVAMAVMAWPAGMDVPATPQAVFFALAASWFAAVAVRRARGSRRGRPADAGHPGTHAVLHSVMMGGMAWMLLAMSDGMGSAPSGAEGSGSMHGMPGMAMSGPGGGMSVRLHGPSFGVAVVLLAVFVAMGLWWLSLPLGSARLTPALQELPSAAGPSAPVRRPQETAVLLRAADAGCHGAMALGMAVMLLAAL</sequence>
<evidence type="ECO:0000313" key="2">
    <source>
        <dbReference type="EMBL" id="NJP46339.1"/>
    </source>
</evidence>
<feature type="transmembrane region" description="Helical" evidence="1">
    <location>
        <begin position="161"/>
        <end position="179"/>
    </location>
</feature>
<evidence type="ECO:0000313" key="3">
    <source>
        <dbReference type="Proteomes" id="UP000734511"/>
    </source>
</evidence>
<dbReference type="Proteomes" id="UP000734511">
    <property type="component" value="Unassembled WGS sequence"/>
</dbReference>
<feature type="transmembrane region" description="Helical" evidence="1">
    <location>
        <begin position="6"/>
        <end position="27"/>
    </location>
</feature>
<keyword evidence="1" id="KW-0472">Membrane</keyword>
<dbReference type="InterPro" id="IPR033458">
    <property type="entry name" value="DUF5134"/>
</dbReference>
<keyword evidence="3" id="KW-1185">Reference proteome</keyword>
<comment type="caution">
    <text evidence="2">The sequence shown here is derived from an EMBL/GenBank/DDBJ whole genome shotgun (WGS) entry which is preliminary data.</text>
</comment>
<keyword evidence="1" id="KW-1133">Transmembrane helix</keyword>
<keyword evidence="1" id="KW-0812">Transmembrane</keyword>
<dbReference type="RefSeq" id="WP_167985199.1">
    <property type="nucleotide sequence ID" value="NZ_JAATEJ010000021.1"/>
</dbReference>
<dbReference type="EMBL" id="JAATEJ010000021">
    <property type="protein sequence ID" value="NJP46339.1"/>
    <property type="molecule type" value="Genomic_DNA"/>
</dbReference>
<dbReference type="Pfam" id="PF17197">
    <property type="entry name" value="DUF5134"/>
    <property type="match status" value="1"/>
</dbReference>
<proteinExistence type="predicted"/>
<protein>
    <submittedName>
        <fullName evidence="2">DUF5134 domain-containing protein</fullName>
    </submittedName>
</protein>
<accession>A0ABX0ZQW4</accession>
<organism evidence="2 3">
    <name type="scientific">Actinacidiphila epipremni</name>
    <dbReference type="NCBI Taxonomy" id="2053013"/>
    <lineage>
        <taxon>Bacteria</taxon>
        <taxon>Bacillati</taxon>
        <taxon>Actinomycetota</taxon>
        <taxon>Actinomycetes</taxon>
        <taxon>Kitasatosporales</taxon>
        <taxon>Streptomycetaceae</taxon>
        <taxon>Actinacidiphila</taxon>
    </lineage>
</organism>